<dbReference type="GO" id="GO:0005886">
    <property type="term" value="C:plasma membrane"/>
    <property type="evidence" value="ECO:0007669"/>
    <property type="project" value="TreeGrafter"/>
</dbReference>
<dbReference type="InterPro" id="IPR036259">
    <property type="entry name" value="MFS_trans_sf"/>
</dbReference>
<evidence type="ECO:0000313" key="4">
    <source>
        <dbReference type="Proteomes" id="UP000249842"/>
    </source>
</evidence>
<dbReference type="RefSeq" id="WP_111455924.1">
    <property type="nucleotide sequence ID" value="NZ_QFYP01000001.1"/>
</dbReference>
<feature type="transmembrane region" description="Helical" evidence="2">
    <location>
        <begin position="34"/>
        <end position="53"/>
    </location>
</feature>
<comment type="caution">
    <text evidence="3">The sequence shown here is derived from an EMBL/GenBank/DDBJ whole genome shotgun (WGS) entry which is preliminary data.</text>
</comment>
<dbReference type="Pfam" id="PF13347">
    <property type="entry name" value="MFS_2"/>
    <property type="match status" value="1"/>
</dbReference>
<protein>
    <submittedName>
        <fullName evidence="3">MFS transporter</fullName>
    </submittedName>
</protein>
<keyword evidence="2" id="KW-0812">Transmembrane</keyword>
<dbReference type="OrthoDB" id="9764596at2"/>
<feature type="transmembrane region" description="Helical" evidence="2">
    <location>
        <begin position="105"/>
        <end position="128"/>
    </location>
</feature>
<dbReference type="PANTHER" id="PTHR11328">
    <property type="entry name" value="MAJOR FACILITATOR SUPERFAMILY DOMAIN-CONTAINING PROTEIN"/>
    <property type="match status" value="1"/>
</dbReference>
<dbReference type="Gene3D" id="1.20.1250.20">
    <property type="entry name" value="MFS general substrate transporter like domains"/>
    <property type="match status" value="2"/>
</dbReference>
<feature type="transmembrane region" description="Helical" evidence="2">
    <location>
        <begin position="223"/>
        <end position="244"/>
    </location>
</feature>
<sequence length="461" mass="49808">MSLSSVLTFACAYLPFVALQLSVAVQLPRFFASHLGVGLVVVGAAFGLIRFIDIPLDPMLGLAMDRTHSRLGRYRLWMMMGAPVLMLALYMLYQAPEGVGQGYLMVWLLVMYVGMSMLLLAANAWASILATSYKDRSRIFGAMAGVGVLGALAVLVIPIVMAQMHHTEAEGVRAIGWFLFAVVPIAIGVAAVRTREPRTHAGHEQFALKDYLGLIARPNMLRLLLSDLCVTLGPGWMAALYLYFFKDSRGFTTTEANLLLMFYIAAGLIGAPATAWLANRISKHRALMVTTTGYSLMLLLIFVMPKGAFLLAIPAMMLAGALAAGFVVMIRAITADIGDEIRLEKGKQQIGLLYALTNATTKVAGAFSITLTFNVLAAIGYNPKEGAVNGPAQIRGLELAYIIGPIFFVMLGGACFLGYRLTAERHAEIRRQLDERDAAYNEAPVIEGLTAEPGIPATGRP</sequence>
<feature type="transmembrane region" description="Helical" evidence="2">
    <location>
        <begin position="140"/>
        <end position="162"/>
    </location>
</feature>
<organism evidence="3 4">
    <name type="scientific">Phenylobacterium hankyongense</name>
    <dbReference type="NCBI Taxonomy" id="1813876"/>
    <lineage>
        <taxon>Bacteria</taxon>
        <taxon>Pseudomonadati</taxon>
        <taxon>Pseudomonadota</taxon>
        <taxon>Alphaproteobacteria</taxon>
        <taxon>Caulobacterales</taxon>
        <taxon>Caulobacteraceae</taxon>
        <taxon>Phenylobacterium</taxon>
    </lineage>
</organism>
<evidence type="ECO:0000256" key="2">
    <source>
        <dbReference type="SAM" id="Phobius"/>
    </source>
</evidence>
<dbReference type="GO" id="GO:0008643">
    <property type="term" value="P:carbohydrate transport"/>
    <property type="evidence" value="ECO:0007669"/>
    <property type="project" value="InterPro"/>
</dbReference>
<feature type="transmembrane region" description="Helical" evidence="2">
    <location>
        <begin position="174"/>
        <end position="192"/>
    </location>
</feature>
<feature type="transmembrane region" description="Helical" evidence="2">
    <location>
        <begin position="351"/>
        <end position="379"/>
    </location>
</feature>
<reference evidence="4" key="1">
    <citation type="submission" date="2018-05" db="EMBL/GenBank/DDBJ databases">
        <authorList>
            <person name="Li X."/>
        </authorList>
    </citation>
    <scope>NUCLEOTIDE SEQUENCE [LARGE SCALE GENOMIC DNA]</scope>
    <source>
        <strain evidence="4">HKS-05</strain>
    </source>
</reference>
<name>A0A328AWU3_9CAUL</name>
<feature type="transmembrane region" description="Helical" evidence="2">
    <location>
        <begin position="399"/>
        <end position="421"/>
    </location>
</feature>
<dbReference type="AlphaFoldDB" id="A0A328AWU3"/>
<dbReference type="SUPFAM" id="SSF103473">
    <property type="entry name" value="MFS general substrate transporter"/>
    <property type="match status" value="1"/>
</dbReference>
<comment type="similarity">
    <text evidence="1">Belongs to the sodium:galactoside symporter (TC 2.A.2) family.</text>
</comment>
<dbReference type="InterPro" id="IPR039672">
    <property type="entry name" value="MFS_2"/>
</dbReference>
<dbReference type="GO" id="GO:0015293">
    <property type="term" value="F:symporter activity"/>
    <property type="evidence" value="ECO:0007669"/>
    <property type="project" value="InterPro"/>
</dbReference>
<dbReference type="EMBL" id="QFYP01000001">
    <property type="protein sequence ID" value="RAK58631.1"/>
    <property type="molecule type" value="Genomic_DNA"/>
</dbReference>
<feature type="transmembrane region" description="Helical" evidence="2">
    <location>
        <begin position="256"/>
        <end position="278"/>
    </location>
</feature>
<proteinExistence type="inferred from homology"/>
<evidence type="ECO:0000313" key="3">
    <source>
        <dbReference type="EMBL" id="RAK58631.1"/>
    </source>
</evidence>
<dbReference type="Proteomes" id="UP000249842">
    <property type="component" value="Unassembled WGS sequence"/>
</dbReference>
<keyword evidence="4" id="KW-1185">Reference proteome</keyword>
<dbReference type="PANTHER" id="PTHR11328:SF24">
    <property type="entry name" value="MAJOR FACILITATOR SUPERFAMILY (MFS) PROFILE DOMAIN-CONTAINING PROTEIN"/>
    <property type="match status" value="1"/>
</dbReference>
<feature type="transmembrane region" description="Helical" evidence="2">
    <location>
        <begin position="309"/>
        <end position="330"/>
    </location>
</feature>
<feature type="transmembrane region" description="Helical" evidence="2">
    <location>
        <begin position="285"/>
        <end position="303"/>
    </location>
</feature>
<gene>
    <name evidence="3" type="ORF">DJ021_01880</name>
</gene>
<feature type="transmembrane region" description="Helical" evidence="2">
    <location>
        <begin position="74"/>
        <end position="93"/>
    </location>
</feature>
<accession>A0A328AWU3</accession>
<evidence type="ECO:0000256" key="1">
    <source>
        <dbReference type="ARBA" id="ARBA00009617"/>
    </source>
</evidence>
<keyword evidence="2" id="KW-0472">Membrane</keyword>
<keyword evidence="2" id="KW-1133">Transmembrane helix</keyword>